<dbReference type="Pfam" id="PF12680">
    <property type="entry name" value="SnoaL_2"/>
    <property type="match status" value="1"/>
</dbReference>
<sequence length="167" mass="19527">MENAQQVNRNNHSADEQRKKSDPRLTAFYDLYNTLSPDTAGTAMLRRHLEVVYAEHIEFSDPIHRVTGLDEMERYFEGLYENITYIEFNFHNALVNGDEGAVHWTMIYRHPRLKGGKKDIRVEGVSLLRWRDGKITRHQDIFDAGSLLYEHLPILGSVIRKLKERMA</sequence>
<dbReference type="EMBL" id="BAABWH010000005">
    <property type="protein sequence ID" value="GAA6146057.1"/>
    <property type="molecule type" value="Genomic_DNA"/>
</dbReference>
<feature type="domain" description="SnoaL-like" evidence="2">
    <location>
        <begin position="51"/>
        <end position="138"/>
    </location>
</feature>
<dbReference type="InterPro" id="IPR037401">
    <property type="entry name" value="SnoaL-like"/>
</dbReference>
<feature type="region of interest" description="Disordered" evidence="1">
    <location>
        <begin position="1"/>
        <end position="20"/>
    </location>
</feature>
<feature type="compositionally biased region" description="Polar residues" evidence="1">
    <location>
        <begin position="1"/>
        <end position="11"/>
    </location>
</feature>
<gene>
    <name evidence="3" type="ORF">NBRC116585_21750</name>
</gene>
<protein>
    <recommendedName>
        <fullName evidence="2">SnoaL-like domain-containing protein</fullName>
    </recommendedName>
</protein>
<organism evidence="3 4">
    <name type="scientific">Thalassolituus maritimus</name>
    <dbReference type="NCBI Taxonomy" id="484498"/>
    <lineage>
        <taxon>Bacteria</taxon>
        <taxon>Pseudomonadati</taxon>
        <taxon>Pseudomonadota</taxon>
        <taxon>Gammaproteobacteria</taxon>
        <taxon>Oceanospirillales</taxon>
        <taxon>Oceanospirillaceae</taxon>
        <taxon>Thalassolituus</taxon>
    </lineage>
</organism>
<evidence type="ECO:0000313" key="4">
    <source>
        <dbReference type="Proteomes" id="UP001481413"/>
    </source>
</evidence>
<reference evidence="3 4" key="1">
    <citation type="submission" date="2024-04" db="EMBL/GenBank/DDBJ databases">
        <title>Draft genome sequence of Thalassolituus maritimus NBRC 116585.</title>
        <authorList>
            <person name="Miyakawa T."/>
            <person name="Kusuya Y."/>
            <person name="Miura T."/>
        </authorList>
    </citation>
    <scope>NUCLEOTIDE SEQUENCE [LARGE SCALE GENOMIC DNA]</scope>
    <source>
        <strain evidence="3 4">5NW40-0001</strain>
    </source>
</reference>
<evidence type="ECO:0000313" key="3">
    <source>
        <dbReference type="EMBL" id="GAA6146057.1"/>
    </source>
</evidence>
<evidence type="ECO:0000259" key="2">
    <source>
        <dbReference type="Pfam" id="PF12680"/>
    </source>
</evidence>
<dbReference type="Gene3D" id="3.10.450.50">
    <property type="match status" value="1"/>
</dbReference>
<accession>A0ABQ0A0X7</accession>
<name>A0ABQ0A0X7_9GAMM</name>
<dbReference type="Proteomes" id="UP001481413">
    <property type="component" value="Unassembled WGS sequence"/>
</dbReference>
<evidence type="ECO:0000256" key="1">
    <source>
        <dbReference type="SAM" id="MobiDB-lite"/>
    </source>
</evidence>
<keyword evidence="4" id="KW-1185">Reference proteome</keyword>
<dbReference type="SUPFAM" id="SSF54427">
    <property type="entry name" value="NTF2-like"/>
    <property type="match status" value="1"/>
</dbReference>
<proteinExistence type="predicted"/>
<dbReference type="InterPro" id="IPR032710">
    <property type="entry name" value="NTF2-like_dom_sf"/>
</dbReference>
<comment type="caution">
    <text evidence="3">The sequence shown here is derived from an EMBL/GenBank/DDBJ whole genome shotgun (WGS) entry which is preliminary data.</text>
</comment>